<organism evidence="2 3">
    <name type="scientific">Autumnicola psychrophila</name>
    <dbReference type="NCBI Taxonomy" id="3075592"/>
    <lineage>
        <taxon>Bacteria</taxon>
        <taxon>Pseudomonadati</taxon>
        <taxon>Bacteroidota</taxon>
        <taxon>Flavobacteriia</taxon>
        <taxon>Flavobacteriales</taxon>
        <taxon>Flavobacteriaceae</taxon>
        <taxon>Autumnicola</taxon>
    </lineage>
</organism>
<dbReference type="EMBL" id="JAVRHN010000004">
    <property type="protein sequence ID" value="MDT0685916.1"/>
    <property type="molecule type" value="Genomic_DNA"/>
</dbReference>
<protein>
    <submittedName>
        <fullName evidence="2">Type I restriction enzyme HsdR N-terminal domain-containing protein</fullName>
    </submittedName>
</protein>
<proteinExistence type="predicted"/>
<dbReference type="InterPro" id="IPR029464">
    <property type="entry name" value="HSDR_N"/>
</dbReference>
<dbReference type="RefSeq" id="WP_311499325.1">
    <property type="nucleotide sequence ID" value="NZ_JAVRHN010000004.1"/>
</dbReference>
<accession>A0ABU3DQC9</accession>
<gene>
    <name evidence="2" type="ORF">RM541_06045</name>
</gene>
<evidence type="ECO:0000313" key="3">
    <source>
        <dbReference type="Proteomes" id="UP001253848"/>
    </source>
</evidence>
<evidence type="ECO:0000313" key="2">
    <source>
        <dbReference type="EMBL" id="MDT0685916.1"/>
    </source>
</evidence>
<evidence type="ECO:0000259" key="1">
    <source>
        <dbReference type="Pfam" id="PF13588"/>
    </source>
</evidence>
<dbReference type="Proteomes" id="UP001253848">
    <property type="component" value="Unassembled WGS sequence"/>
</dbReference>
<name>A0ABU3DQC9_9FLAO</name>
<feature type="domain" description="Type I restriction enzyme R protein N-terminal" evidence="1">
    <location>
        <begin position="28"/>
        <end position="108"/>
    </location>
</feature>
<keyword evidence="3" id="KW-1185">Reference proteome</keyword>
<reference evidence="2 3" key="1">
    <citation type="submission" date="2023-09" db="EMBL/GenBank/DDBJ databases">
        <authorList>
            <person name="Rey-Velasco X."/>
        </authorList>
    </citation>
    <scope>NUCLEOTIDE SEQUENCE [LARGE SCALE GENOMIC DNA]</scope>
    <source>
        <strain evidence="2 3">F225</strain>
    </source>
</reference>
<dbReference type="Pfam" id="PF13588">
    <property type="entry name" value="HSDR_N_2"/>
    <property type="match status" value="1"/>
</dbReference>
<sequence>MNKDKWNEFCFLLSDNVKADISENAFEQKVIQALMVLNWKQYSGDLEVRSTFQVGAANKITPDFIVRSPEGQRLFVIEIKQPAIPFNSSFQQQLFSYMRFLRLEYGVLIGQGIQIFYDGKLSNQEDPVLLETINFEKDNEKGEKFVELFSKENFGSENLVAFTKKALKKINRKEDAKELNEKILALDFKKKLRELIKQNFIGEYDAEVIDTVLEEIRFDITTVNKAFSNREHPVHNTPTRRTSRVQGNFDYKSSTLPILLNPENEYEFRRKLLLTKRAYITTYYANGKSEKKTWNAHSFRESSHVLGNIRSRPEFRQGEWQKRGIVKVFLSINE</sequence>
<comment type="caution">
    <text evidence="2">The sequence shown here is derived from an EMBL/GenBank/DDBJ whole genome shotgun (WGS) entry which is preliminary data.</text>
</comment>